<dbReference type="Proteomes" id="UP000092661">
    <property type="component" value="Chromosome"/>
</dbReference>
<evidence type="ECO:0000313" key="2">
    <source>
        <dbReference type="Proteomes" id="UP000092661"/>
    </source>
</evidence>
<dbReference type="EMBL" id="CP016534">
    <property type="protein sequence ID" value="ANU11931.2"/>
    <property type="molecule type" value="Genomic_DNA"/>
</dbReference>
<evidence type="ECO:0000313" key="1">
    <source>
        <dbReference type="EMBL" id="ANU11931.2"/>
    </source>
</evidence>
<accession>A0ABM6D8K9</accession>
<organism evidence="1 2">
    <name type="scientific">Planococcus antarcticus DSM 14505</name>
    <dbReference type="NCBI Taxonomy" id="1185653"/>
    <lineage>
        <taxon>Bacteria</taxon>
        <taxon>Bacillati</taxon>
        <taxon>Bacillota</taxon>
        <taxon>Bacilli</taxon>
        <taxon>Bacillales</taxon>
        <taxon>Caryophanaceae</taxon>
        <taxon>Planococcus</taxon>
    </lineage>
</organism>
<reference evidence="1" key="1">
    <citation type="submission" date="2016-10" db="EMBL/GenBank/DDBJ databases">
        <authorList>
            <person name="See-Too W.S."/>
        </authorList>
    </citation>
    <scope>NUCLEOTIDE SEQUENCE</scope>
    <source>
        <strain evidence="1">DSM 14505</strain>
    </source>
</reference>
<sequence length="103" mass="11933">MPPCKTKLNLYNLRSMKQKPQFGCKLQIAVFHVNKHVLFTHLLYVLAAKCSCFKSKSKDVIIIFRTTFARNFLMIRIAWMKNKFRNGSAGYVAKKISFISSII</sequence>
<proteinExistence type="predicted"/>
<name>A0ABM6D8K9_9BACL</name>
<gene>
    <name evidence="1" type="ORF">BBH88_17575</name>
</gene>
<keyword evidence="2" id="KW-1185">Reference proteome</keyword>
<protein>
    <submittedName>
        <fullName evidence="1">Uncharacterized protein</fullName>
    </submittedName>
</protein>